<dbReference type="Pfam" id="PF01972">
    <property type="entry name" value="SDH_protease"/>
    <property type="match status" value="1"/>
</dbReference>
<dbReference type="RefSeq" id="WP_073333787.1">
    <property type="nucleotide sequence ID" value="NZ_FQTT01000016.1"/>
</dbReference>
<evidence type="ECO:0000313" key="1">
    <source>
        <dbReference type="EMBL" id="SHE26763.1"/>
    </source>
</evidence>
<dbReference type="STRING" id="1892869.ACGLYG10_3017"/>
<accession>A0A1M4S3H1</accession>
<dbReference type="Gene3D" id="3.90.226.10">
    <property type="entry name" value="2-enoyl-CoA Hydratase, Chain A, domain 1"/>
    <property type="match status" value="1"/>
</dbReference>
<dbReference type="AlphaFoldDB" id="A0A1M4S3H1"/>
<protein>
    <submittedName>
        <fullName evidence="1">Peptidase s49 serine-peptidase prokaryotes</fullName>
    </submittedName>
</protein>
<evidence type="ECO:0000313" key="2">
    <source>
        <dbReference type="Proteomes" id="UP000184291"/>
    </source>
</evidence>
<dbReference type="PANTHER" id="PTHR35984:SF1">
    <property type="entry name" value="PERIPLASMIC SERINE PROTEASE"/>
    <property type="match status" value="1"/>
</dbReference>
<dbReference type="Proteomes" id="UP000184291">
    <property type="component" value="Unassembled WGS sequence"/>
</dbReference>
<reference evidence="2" key="1">
    <citation type="submission" date="2016-09" db="EMBL/GenBank/DDBJ databases">
        <authorList>
            <person name="Strepis N."/>
        </authorList>
    </citation>
    <scope>NUCLEOTIDE SEQUENCE [LARGE SCALE GENOMIC DNA]</scope>
</reference>
<dbReference type="PANTHER" id="PTHR35984">
    <property type="entry name" value="PERIPLASMIC SERINE PROTEASE"/>
    <property type="match status" value="1"/>
</dbReference>
<organism evidence="1 2">
    <name type="scientific">Actinomyces glycerinitolerans</name>
    <dbReference type="NCBI Taxonomy" id="1892869"/>
    <lineage>
        <taxon>Bacteria</taxon>
        <taxon>Bacillati</taxon>
        <taxon>Actinomycetota</taxon>
        <taxon>Actinomycetes</taxon>
        <taxon>Actinomycetales</taxon>
        <taxon>Actinomycetaceae</taxon>
        <taxon>Actinomyces</taxon>
    </lineage>
</organism>
<dbReference type="OrthoDB" id="1493005at2"/>
<keyword evidence="2" id="KW-1185">Reference proteome</keyword>
<dbReference type="SUPFAM" id="SSF52096">
    <property type="entry name" value="ClpP/crotonase"/>
    <property type="match status" value="1"/>
</dbReference>
<dbReference type="InterPro" id="IPR029045">
    <property type="entry name" value="ClpP/crotonase-like_dom_sf"/>
</dbReference>
<proteinExistence type="predicted"/>
<name>A0A1M4S3H1_9ACTO</name>
<dbReference type="InterPro" id="IPR002825">
    <property type="entry name" value="Pept_S49_ser-pept_pro"/>
</dbReference>
<gene>
    <name evidence="1" type="ORF">ACGLYG10_3017</name>
</gene>
<sequence length="283" mass="30747">MASAPHTPLFHAEHSARYARQELIKQYQDLKDVNLIVVIDQIGWTNMTILEELLVDCDPEKDLHLLLSSPGGDGETALRMVRSMQTRCRELTVLVPDMAKSAATILCLGANHIVMGPGGDLGPIDPQMLYTDETGRPTMSSAKDIVAAVEEAEARTTQNPNAYPLFSSMLADVTMVMLEQARSALDRSESLMREALSAAGRSGDEVERLAGELKPLLIDAPRSHSAVVSVDHAAAVGLPATAADCNDEAWKLVWALWTHYFALGCWPRGNTAIYEGVRASHEG</sequence>
<dbReference type="EMBL" id="FQTT01000016">
    <property type="protein sequence ID" value="SHE26763.1"/>
    <property type="molecule type" value="Genomic_DNA"/>
</dbReference>
<dbReference type="GO" id="GO:0016020">
    <property type="term" value="C:membrane"/>
    <property type="evidence" value="ECO:0007669"/>
    <property type="project" value="InterPro"/>
</dbReference>